<gene>
    <name evidence="1" type="ORF">E2562_039486</name>
</gene>
<dbReference type="AlphaFoldDB" id="A0A6G1FGV5"/>
<dbReference type="Proteomes" id="UP000479710">
    <property type="component" value="Unassembled WGS sequence"/>
</dbReference>
<proteinExistence type="predicted"/>
<accession>A0A6G1FGV5</accession>
<name>A0A6G1FGV5_9ORYZ</name>
<evidence type="ECO:0000313" key="2">
    <source>
        <dbReference type="Proteomes" id="UP000479710"/>
    </source>
</evidence>
<feature type="non-terminal residue" evidence="1">
    <location>
        <position position="51"/>
    </location>
</feature>
<protein>
    <submittedName>
        <fullName evidence="1">Uncharacterized protein</fullName>
    </submittedName>
</protein>
<evidence type="ECO:0000313" key="1">
    <source>
        <dbReference type="EMBL" id="KAF0936198.1"/>
    </source>
</evidence>
<reference evidence="1 2" key="1">
    <citation type="submission" date="2019-11" db="EMBL/GenBank/DDBJ databases">
        <title>Whole genome sequence of Oryza granulata.</title>
        <authorList>
            <person name="Li W."/>
        </authorList>
    </citation>
    <scope>NUCLEOTIDE SEQUENCE [LARGE SCALE GENOMIC DNA]</scope>
    <source>
        <strain evidence="2">cv. Menghai</strain>
        <tissue evidence="1">Leaf</tissue>
    </source>
</reference>
<keyword evidence="2" id="KW-1185">Reference proteome</keyword>
<sequence>DIPGCGKFRKHPLQNEDELMICFQGIVNIGADHWSPCAAMAAASTPDNATQ</sequence>
<dbReference type="EMBL" id="SPHZ02000001">
    <property type="protein sequence ID" value="KAF0936198.1"/>
    <property type="molecule type" value="Genomic_DNA"/>
</dbReference>
<comment type="caution">
    <text evidence="1">The sequence shown here is derived from an EMBL/GenBank/DDBJ whole genome shotgun (WGS) entry which is preliminary data.</text>
</comment>
<organism evidence="1 2">
    <name type="scientific">Oryza meyeriana var. granulata</name>
    <dbReference type="NCBI Taxonomy" id="110450"/>
    <lineage>
        <taxon>Eukaryota</taxon>
        <taxon>Viridiplantae</taxon>
        <taxon>Streptophyta</taxon>
        <taxon>Embryophyta</taxon>
        <taxon>Tracheophyta</taxon>
        <taxon>Spermatophyta</taxon>
        <taxon>Magnoliopsida</taxon>
        <taxon>Liliopsida</taxon>
        <taxon>Poales</taxon>
        <taxon>Poaceae</taxon>
        <taxon>BOP clade</taxon>
        <taxon>Oryzoideae</taxon>
        <taxon>Oryzeae</taxon>
        <taxon>Oryzinae</taxon>
        <taxon>Oryza</taxon>
        <taxon>Oryza meyeriana</taxon>
    </lineage>
</organism>
<dbReference type="PANTHER" id="PTHR47851:SF1">
    <property type="entry name" value="OS06G0588700 PROTEIN"/>
    <property type="match status" value="1"/>
</dbReference>
<feature type="non-terminal residue" evidence="1">
    <location>
        <position position="1"/>
    </location>
</feature>
<dbReference type="PANTHER" id="PTHR47851">
    <property type="entry name" value="OS06G0588700 PROTEIN-RELATED"/>
    <property type="match status" value="1"/>
</dbReference>
<dbReference type="OrthoDB" id="683049at2759"/>